<reference evidence="8" key="1">
    <citation type="submission" date="2022-06" db="EMBL/GenBank/DDBJ databases">
        <title>Sphingomonas sp. nov. isolated from rhizosphere soil of tomato.</title>
        <authorList>
            <person name="Dong H."/>
            <person name="Gao R."/>
        </authorList>
    </citation>
    <scope>NUCLEOTIDE SEQUENCE</scope>
    <source>
        <strain evidence="8">MMSM24</strain>
    </source>
</reference>
<evidence type="ECO:0000256" key="6">
    <source>
        <dbReference type="SAM" id="Phobius"/>
    </source>
</evidence>
<dbReference type="Proteomes" id="UP001165565">
    <property type="component" value="Unassembled WGS sequence"/>
</dbReference>
<organism evidence="8 9">
    <name type="scientific">Sphingomonas lycopersici</name>
    <dbReference type="NCBI Taxonomy" id="2951807"/>
    <lineage>
        <taxon>Bacteria</taxon>
        <taxon>Pseudomonadati</taxon>
        <taxon>Pseudomonadota</taxon>
        <taxon>Alphaproteobacteria</taxon>
        <taxon>Sphingomonadales</taxon>
        <taxon>Sphingomonadaceae</taxon>
        <taxon>Sphingomonas</taxon>
    </lineage>
</organism>
<feature type="transmembrane region" description="Helical" evidence="6">
    <location>
        <begin position="86"/>
        <end position="109"/>
    </location>
</feature>
<feature type="transmembrane region" description="Helical" evidence="6">
    <location>
        <begin position="115"/>
        <end position="137"/>
    </location>
</feature>
<dbReference type="PANTHER" id="PTHR43124">
    <property type="entry name" value="PURINE EFFLUX PUMP PBUE"/>
    <property type="match status" value="1"/>
</dbReference>
<feature type="transmembrane region" description="Helical" evidence="6">
    <location>
        <begin position="53"/>
        <end position="74"/>
    </location>
</feature>
<keyword evidence="2" id="KW-1003">Cell membrane</keyword>
<feature type="transmembrane region" description="Helical" evidence="6">
    <location>
        <begin position="246"/>
        <end position="271"/>
    </location>
</feature>
<dbReference type="InterPro" id="IPR036259">
    <property type="entry name" value="MFS_trans_sf"/>
</dbReference>
<dbReference type="InterPro" id="IPR011701">
    <property type="entry name" value="MFS"/>
</dbReference>
<evidence type="ECO:0000256" key="5">
    <source>
        <dbReference type="ARBA" id="ARBA00023136"/>
    </source>
</evidence>
<evidence type="ECO:0000256" key="3">
    <source>
        <dbReference type="ARBA" id="ARBA00022692"/>
    </source>
</evidence>
<dbReference type="PROSITE" id="PS50850">
    <property type="entry name" value="MFS"/>
    <property type="match status" value="1"/>
</dbReference>
<evidence type="ECO:0000256" key="1">
    <source>
        <dbReference type="ARBA" id="ARBA00004651"/>
    </source>
</evidence>
<feature type="domain" description="Major facilitator superfamily (MFS) profile" evidence="7">
    <location>
        <begin position="17"/>
        <end position="393"/>
    </location>
</feature>
<dbReference type="InterPro" id="IPR020846">
    <property type="entry name" value="MFS_dom"/>
</dbReference>
<dbReference type="EMBL" id="JANFAV010000004">
    <property type="protein sequence ID" value="MCW6534829.1"/>
    <property type="molecule type" value="Genomic_DNA"/>
</dbReference>
<gene>
    <name evidence="8" type="ORF">NEE01_08530</name>
</gene>
<feature type="transmembrane region" description="Helical" evidence="6">
    <location>
        <begin position="334"/>
        <end position="352"/>
    </location>
</feature>
<feature type="transmembrane region" description="Helical" evidence="6">
    <location>
        <begin position="170"/>
        <end position="193"/>
    </location>
</feature>
<dbReference type="AlphaFoldDB" id="A0AA42CQ15"/>
<dbReference type="InterPro" id="IPR006311">
    <property type="entry name" value="TAT_signal"/>
</dbReference>
<name>A0AA42CQ15_9SPHN</name>
<dbReference type="SUPFAM" id="SSF103473">
    <property type="entry name" value="MFS general substrate transporter"/>
    <property type="match status" value="1"/>
</dbReference>
<dbReference type="GO" id="GO:0005886">
    <property type="term" value="C:plasma membrane"/>
    <property type="evidence" value="ECO:0007669"/>
    <property type="project" value="UniProtKB-SubCell"/>
</dbReference>
<dbReference type="RefSeq" id="WP_265268642.1">
    <property type="nucleotide sequence ID" value="NZ_JANFAV010000004.1"/>
</dbReference>
<feature type="transmembrane region" description="Helical" evidence="6">
    <location>
        <begin position="144"/>
        <end position="164"/>
    </location>
</feature>
<dbReference type="GO" id="GO:0022857">
    <property type="term" value="F:transmembrane transporter activity"/>
    <property type="evidence" value="ECO:0007669"/>
    <property type="project" value="InterPro"/>
</dbReference>
<dbReference type="InterPro" id="IPR050189">
    <property type="entry name" value="MFS_Efflux_Transporters"/>
</dbReference>
<evidence type="ECO:0000313" key="8">
    <source>
        <dbReference type="EMBL" id="MCW6534829.1"/>
    </source>
</evidence>
<feature type="transmembrane region" description="Helical" evidence="6">
    <location>
        <begin position="278"/>
        <end position="298"/>
    </location>
</feature>
<sequence>MASAAIPLPTRRQAIARLTLALAAPALVALIPMAVASALPAMARDLAPGRDGAFFAQMIMTMPAIMLILGAPAASIACERIGIRTTFAAAAALFTVAGSAGLLLSGFTALAATRLLLGLSGGALQTCTLALVGRWYAPGGRERVLGNIVSVSSAAAIGGLVLGGRLVDLFGWRGAFSLYLLGVPVLILVLLAVERGVAGERPPRGGSLAALKPLMLYYALILAFTLAMFMPGIQGPFLVAAKGIEGAATAGLIVAACPLGATLSSAMFAALRARVDALPLLAATALLMGAGCLIAAAAGGAPALLIGFAVIGVGAGLVEPNIGSTILGRTPHALHARASSIMISAMFIGQFLNPLAADPLRTALGANGAFIGVGVATSALGLLLAALAAFRRSAAPC</sequence>
<keyword evidence="5 6" id="KW-0472">Membrane</keyword>
<keyword evidence="9" id="KW-1185">Reference proteome</keyword>
<feature type="transmembrane region" description="Helical" evidence="6">
    <location>
        <begin position="214"/>
        <end position="234"/>
    </location>
</feature>
<evidence type="ECO:0000256" key="4">
    <source>
        <dbReference type="ARBA" id="ARBA00022989"/>
    </source>
</evidence>
<feature type="transmembrane region" description="Helical" evidence="6">
    <location>
        <begin position="304"/>
        <end position="322"/>
    </location>
</feature>
<dbReference type="PROSITE" id="PS51318">
    <property type="entry name" value="TAT"/>
    <property type="match status" value="1"/>
</dbReference>
<evidence type="ECO:0000259" key="7">
    <source>
        <dbReference type="PROSITE" id="PS50850"/>
    </source>
</evidence>
<dbReference type="Pfam" id="PF07690">
    <property type="entry name" value="MFS_1"/>
    <property type="match status" value="1"/>
</dbReference>
<keyword evidence="3 6" id="KW-0812">Transmembrane</keyword>
<protein>
    <submittedName>
        <fullName evidence="8">MFS transporter</fullName>
    </submittedName>
</protein>
<proteinExistence type="predicted"/>
<dbReference type="PANTHER" id="PTHR43124:SF3">
    <property type="entry name" value="CHLORAMPHENICOL EFFLUX PUMP RV0191"/>
    <property type="match status" value="1"/>
</dbReference>
<accession>A0AA42CQ15</accession>
<evidence type="ECO:0000256" key="2">
    <source>
        <dbReference type="ARBA" id="ARBA00022475"/>
    </source>
</evidence>
<evidence type="ECO:0000313" key="9">
    <source>
        <dbReference type="Proteomes" id="UP001165565"/>
    </source>
</evidence>
<comment type="caution">
    <text evidence="8">The sequence shown here is derived from an EMBL/GenBank/DDBJ whole genome shotgun (WGS) entry which is preliminary data.</text>
</comment>
<keyword evidence="4 6" id="KW-1133">Transmembrane helix</keyword>
<comment type="subcellular location">
    <subcellularLocation>
        <location evidence="1">Cell membrane</location>
        <topology evidence="1">Multi-pass membrane protein</topology>
    </subcellularLocation>
</comment>
<feature type="transmembrane region" description="Helical" evidence="6">
    <location>
        <begin position="364"/>
        <end position="390"/>
    </location>
</feature>
<dbReference type="Gene3D" id="1.20.1250.20">
    <property type="entry name" value="MFS general substrate transporter like domains"/>
    <property type="match status" value="1"/>
</dbReference>